<accession>A0ABV9XV13</accession>
<keyword evidence="6" id="KW-1185">Reference proteome</keyword>
<sequence length="403" mass="44659">MTTSLELSTSTIDDLRKLVREHPDFPPLLEQSLVAAKEEASAKLKPALFEALTWPTTYDSYLGFLEEFARWIPRQSEGPAWTGDPTGQQEPLDRLCHFYWLINQKQGGGDTAVVQDIPWFKSWLVGFAGDWGSYLDTPASFSDETLKTFLDRSPKYCVQDSLLPDRRPNEPSGWFTFNQFFARELNPGLRPIANPRDNKTITVPADCTYKATYPINEDLSVGPVTIKRTHTFGNIADLLDGSPYATRFAGGTFVHYFLSPFSYHRFHTPVAGTVKEARTIQGSVYLDVTINEEDGLFDAPDGAEGGYEFTQARGAIVIDTEGSPEGDIGLVAAIPVGMAQVSSVVMTMTEGATVPKGEEFGYFQFGGSDIVVLIEKPRAGEQLTINEDEEYRHYGTPMATFSP</sequence>
<keyword evidence="1" id="KW-0210">Decarboxylase</keyword>
<comment type="caution">
    <text evidence="5">The sequence shown here is derived from an EMBL/GenBank/DDBJ whole genome shotgun (WGS) entry which is preliminary data.</text>
</comment>
<keyword evidence="3" id="KW-0456">Lyase</keyword>
<dbReference type="RefSeq" id="WP_344038613.1">
    <property type="nucleotide sequence ID" value="NZ_BAAAKE010000012.1"/>
</dbReference>
<dbReference type="PANTHER" id="PTHR10067">
    <property type="entry name" value="PHOSPHATIDYLSERINE DECARBOXYLASE"/>
    <property type="match status" value="1"/>
</dbReference>
<name>A0ABV9XV13_9PSEU</name>
<keyword evidence="4" id="KW-0670">Pyruvate</keyword>
<protein>
    <submittedName>
        <fullName evidence="5">Phosphatidylserine decarboxylase</fullName>
    </submittedName>
</protein>
<gene>
    <name evidence="5" type="ORF">ACFPFM_10305</name>
</gene>
<evidence type="ECO:0000256" key="3">
    <source>
        <dbReference type="ARBA" id="ARBA00023239"/>
    </source>
</evidence>
<proteinExistence type="predicted"/>
<dbReference type="PANTHER" id="PTHR10067:SF13">
    <property type="entry name" value="PHOSPHATIDYLSERINE DECARBOXYLASE"/>
    <property type="match status" value="1"/>
</dbReference>
<evidence type="ECO:0000313" key="5">
    <source>
        <dbReference type="EMBL" id="MFC5054150.1"/>
    </source>
</evidence>
<evidence type="ECO:0000256" key="2">
    <source>
        <dbReference type="ARBA" id="ARBA00023145"/>
    </source>
</evidence>
<dbReference type="Proteomes" id="UP001595833">
    <property type="component" value="Unassembled WGS sequence"/>
</dbReference>
<evidence type="ECO:0000256" key="1">
    <source>
        <dbReference type="ARBA" id="ARBA00022793"/>
    </source>
</evidence>
<reference evidence="6" key="1">
    <citation type="journal article" date="2019" name="Int. J. Syst. Evol. Microbiol.">
        <title>The Global Catalogue of Microorganisms (GCM) 10K type strain sequencing project: providing services to taxonomists for standard genome sequencing and annotation.</title>
        <authorList>
            <consortium name="The Broad Institute Genomics Platform"/>
            <consortium name="The Broad Institute Genome Sequencing Center for Infectious Disease"/>
            <person name="Wu L."/>
            <person name="Ma J."/>
        </authorList>
    </citation>
    <scope>NUCLEOTIDE SEQUENCE [LARGE SCALE GENOMIC DNA]</scope>
    <source>
        <strain evidence="6">KCTC 12848</strain>
    </source>
</reference>
<dbReference type="EMBL" id="JBHSJB010000008">
    <property type="protein sequence ID" value="MFC5054150.1"/>
    <property type="molecule type" value="Genomic_DNA"/>
</dbReference>
<evidence type="ECO:0000256" key="4">
    <source>
        <dbReference type="ARBA" id="ARBA00023317"/>
    </source>
</evidence>
<organism evidence="5 6">
    <name type="scientific">Saccharothrix xinjiangensis</name>
    <dbReference type="NCBI Taxonomy" id="204798"/>
    <lineage>
        <taxon>Bacteria</taxon>
        <taxon>Bacillati</taxon>
        <taxon>Actinomycetota</taxon>
        <taxon>Actinomycetes</taxon>
        <taxon>Pseudonocardiales</taxon>
        <taxon>Pseudonocardiaceae</taxon>
        <taxon>Saccharothrix</taxon>
    </lineage>
</organism>
<keyword evidence="2" id="KW-0865">Zymogen</keyword>
<evidence type="ECO:0000313" key="6">
    <source>
        <dbReference type="Proteomes" id="UP001595833"/>
    </source>
</evidence>
<dbReference type="InterPro" id="IPR003817">
    <property type="entry name" value="PS_Dcarbxylase"/>
</dbReference>
<dbReference type="Pfam" id="PF02666">
    <property type="entry name" value="PS_Dcarbxylase"/>
    <property type="match status" value="1"/>
</dbReference>